<reference evidence="2 3" key="1">
    <citation type="journal article" date="2015" name="Proc. Natl. Acad. Sci. U.S.A.">
        <title>The resurrection genome of Boea hygrometrica: A blueprint for survival of dehydration.</title>
        <authorList>
            <person name="Xiao L."/>
            <person name="Yang G."/>
            <person name="Zhang L."/>
            <person name="Yang X."/>
            <person name="Zhao S."/>
            <person name="Ji Z."/>
            <person name="Zhou Q."/>
            <person name="Hu M."/>
            <person name="Wang Y."/>
            <person name="Chen M."/>
            <person name="Xu Y."/>
            <person name="Jin H."/>
            <person name="Xiao X."/>
            <person name="Hu G."/>
            <person name="Bao F."/>
            <person name="Hu Y."/>
            <person name="Wan P."/>
            <person name="Li L."/>
            <person name="Deng X."/>
            <person name="Kuang T."/>
            <person name="Xiang C."/>
            <person name="Zhu J.K."/>
            <person name="Oliver M.J."/>
            <person name="He Y."/>
        </authorList>
    </citation>
    <scope>NUCLEOTIDE SEQUENCE [LARGE SCALE GENOMIC DNA]</scope>
    <source>
        <strain evidence="3">cv. XS01</strain>
    </source>
</reference>
<feature type="compositionally biased region" description="Low complexity" evidence="1">
    <location>
        <begin position="182"/>
        <end position="208"/>
    </location>
</feature>
<dbReference type="AlphaFoldDB" id="A0A2Z7APP7"/>
<proteinExistence type="predicted"/>
<name>A0A2Z7APP7_9LAMI</name>
<evidence type="ECO:0000313" key="3">
    <source>
        <dbReference type="Proteomes" id="UP000250235"/>
    </source>
</evidence>
<accession>A0A2Z7APP7</accession>
<feature type="region of interest" description="Disordered" evidence="1">
    <location>
        <begin position="1"/>
        <end position="70"/>
    </location>
</feature>
<gene>
    <name evidence="2" type="ORF">F511_06134</name>
</gene>
<feature type="compositionally biased region" description="Basic and acidic residues" evidence="1">
    <location>
        <begin position="48"/>
        <end position="57"/>
    </location>
</feature>
<protein>
    <submittedName>
        <fullName evidence="2">Uncharacterized protein</fullName>
    </submittedName>
</protein>
<keyword evidence="3" id="KW-1185">Reference proteome</keyword>
<feature type="compositionally biased region" description="Polar residues" evidence="1">
    <location>
        <begin position="14"/>
        <end position="24"/>
    </location>
</feature>
<feature type="region of interest" description="Disordered" evidence="1">
    <location>
        <begin position="171"/>
        <end position="211"/>
    </location>
</feature>
<dbReference type="Proteomes" id="UP000250235">
    <property type="component" value="Unassembled WGS sequence"/>
</dbReference>
<dbReference type="EMBL" id="KV014905">
    <property type="protein sequence ID" value="KZV21307.1"/>
    <property type="molecule type" value="Genomic_DNA"/>
</dbReference>
<organism evidence="2 3">
    <name type="scientific">Dorcoceras hygrometricum</name>
    <dbReference type="NCBI Taxonomy" id="472368"/>
    <lineage>
        <taxon>Eukaryota</taxon>
        <taxon>Viridiplantae</taxon>
        <taxon>Streptophyta</taxon>
        <taxon>Embryophyta</taxon>
        <taxon>Tracheophyta</taxon>
        <taxon>Spermatophyta</taxon>
        <taxon>Magnoliopsida</taxon>
        <taxon>eudicotyledons</taxon>
        <taxon>Gunneridae</taxon>
        <taxon>Pentapetalae</taxon>
        <taxon>asterids</taxon>
        <taxon>lamiids</taxon>
        <taxon>Lamiales</taxon>
        <taxon>Gesneriaceae</taxon>
        <taxon>Didymocarpoideae</taxon>
        <taxon>Trichosporeae</taxon>
        <taxon>Loxocarpinae</taxon>
        <taxon>Dorcoceras</taxon>
    </lineage>
</organism>
<evidence type="ECO:0000256" key="1">
    <source>
        <dbReference type="SAM" id="MobiDB-lite"/>
    </source>
</evidence>
<sequence length="270" mass="30154">MSGRGRGRRGNPLEETNSDSNASIAQLLRLLVEKTGRGNGQSSSSRGPSHDDSQEKFRRQKPKEFSGTTDPLVAESWIKSMELAVGPQPLWLRNHNSGLAQRIMVKRLATSPHDPLGITDSACKNQSVVVSVQYGPFNPYIPIRSMTIGKSRVAIDPIVVLNRRNLRTGTHASYNKPDATIQSQLSSRNLSSRKLSSRNLSSRKLSSRNPRNAAFQLNETTSCCSLDWFLNSTAGHPVAVKFLPRLVLQFFDWSFSHERNDCQTQHKRND</sequence>
<evidence type="ECO:0000313" key="2">
    <source>
        <dbReference type="EMBL" id="KZV21307.1"/>
    </source>
</evidence>